<comment type="caution">
    <text evidence="2">The sequence shown here is derived from an EMBL/GenBank/DDBJ whole genome shotgun (WGS) entry which is preliminary data.</text>
</comment>
<dbReference type="EMBL" id="JARJCW010000006">
    <property type="protein sequence ID" value="KAJ7223433.1"/>
    <property type="molecule type" value="Genomic_DNA"/>
</dbReference>
<dbReference type="EMBL" id="JARJCW010000006">
    <property type="protein sequence ID" value="KAJ7223438.1"/>
    <property type="molecule type" value="Genomic_DNA"/>
</dbReference>
<dbReference type="Proteomes" id="UP001219525">
    <property type="component" value="Unassembled WGS sequence"/>
</dbReference>
<accession>A0AAD7E2D2</accession>
<evidence type="ECO:0000313" key="4">
    <source>
        <dbReference type="Proteomes" id="UP001219525"/>
    </source>
</evidence>
<evidence type="ECO:0000313" key="2">
    <source>
        <dbReference type="EMBL" id="KAJ7223433.1"/>
    </source>
</evidence>
<keyword evidence="1" id="KW-0472">Membrane</keyword>
<organism evidence="2 4">
    <name type="scientific">Mycena pura</name>
    <dbReference type="NCBI Taxonomy" id="153505"/>
    <lineage>
        <taxon>Eukaryota</taxon>
        <taxon>Fungi</taxon>
        <taxon>Dikarya</taxon>
        <taxon>Basidiomycota</taxon>
        <taxon>Agaricomycotina</taxon>
        <taxon>Agaricomycetes</taxon>
        <taxon>Agaricomycetidae</taxon>
        <taxon>Agaricales</taxon>
        <taxon>Marasmiineae</taxon>
        <taxon>Mycenaceae</taxon>
        <taxon>Mycena</taxon>
    </lineage>
</organism>
<evidence type="ECO:0000256" key="1">
    <source>
        <dbReference type="SAM" id="Phobius"/>
    </source>
</evidence>
<keyword evidence="1" id="KW-0812">Transmembrane</keyword>
<gene>
    <name evidence="2" type="ORF">GGX14DRAFT_558000</name>
    <name evidence="3" type="ORF">GGX14DRAFT_558004</name>
</gene>
<sequence length="268" mass="30428">MSHEETRRFFGPVIRPHQNTNPCHRDFLRKVAKVFSLHELCSMLRVGDPVKLRMYMGRGYMSHNLGIVDKSYIVNGRLVRRKTPLLDPEVRAALEAYIASRDGLFSRHGTSSSSLGLPLKVAFVHFGLWSYSRGYNMFTLLSILFVVGLVAHPTTVVVAVLSPTFLLYWVSDSLGPWDARQMSLPAISEQRILQCRHGDIESGTSAILGSLTLWDLGMHTRRPRRRFGLERPTPLARRRRVRHSCHIGVSDLVGPWHAHQTPLAPFRT</sequence>
<dbReference type="AlphaFoldDB" id="A0AAD7E2D2"/>
<feature type="transmembrane region" description="Helical" evidence="1">
    <location>
        <begin position="137"/>
        <end position="170"/>
    </location>
</feature>
<protein>
    <submittedName>
        <fullName evidence="2">Uncharacterized protein</fullName>
    </submittedName>
</protein>
<reference evidence="2" key="1">
    <citation type="submission" date="2023-03" db="EMBL/GenBank/DDBJ databases">
        <title>Massive genome expansion in bonnet fungi (Mycena s.s.) driven by repeated elements and novel gene families across ecological guilds.</title>
        <authorList>
            <consortium name="Lawrence Berkeley National Laboratory"/>
            <person name="Harder C.B."/>
            <person name="Miyauchi S."/>
            <person name="Viragh M."/>
            <person name="Kuo A."/>
            <person name="Thoen E."/>
            <person name="Andreopoulos B."/>
            <person name="Lu D."/>
            <person name="Skrede I."/>
            <person name="Drula E."/>
            <person name="Henrissat B."/>
            <person name="Morin E."/>
            <person name="Kohler A."/>
            <person name="Barry K."/>
            <person name="LaButti K."/>
            <person name="Morin E."/>
            <person name="Salamov A."/>
            <person name="Lipzen A."/>
            <person name="Mereny Z."/>
            <person name="Hegedus B."/>
            <person name="Baldrian P."/>
            <person name="Stursova M."/>
            <person name="Weitz H."/>
            <person name="Taylor A."/>
            <person name="Grigoriev I.V."/>
            <person name="Nagy L.G."/>
            <person name="Martin F."/>
            <person name="Kauserud H."/>
        </authorList>
    </citation>
    <scope>NUCLEOTIDE SEQUENCE</scope>
    <source>
        <strain evidence="2">9144</strain>
    </source>
</reference>
<name>A0AAD7E2D2_9AGAR</name>
<proteinExistence type="predicted"/>
<keyword evidence="1" id="KW-1133">Transmembrane helix</keyword>
<keyword evidence="4" id="KW-1185">Reference proteome</keyword>
<evidence type="ECO:0000313" key="3">
    <source>
        <dbReference type="EMBL" id="KAJ7223438.1"/>
    </source>
</evidence>